<dbReference type="Gene3D" id="3.40.390.10">
    <property type="entry name" value="Collagenase (Catalytic Domain)"/>
    <property type="match status" value="1"/>
</dbReference>
<dbReference type="PROSITE" id="PS01186">
    <property type="entry name" value="EGF_2"/>
    <property type="match status" value="1"/>
</dbReference>
<reference evidence="18" key="3">
    <citation type="submission" date="2025-08" db="UniProtKB">
        <authorList>
            <consortium name="RefSeq"/>
        </authorList>
    </citation>
    <scope>IDENTIFICATION</scope>
    <source>
        <strain evidence="18">17A/GY</strain>
        <tissue evidence="18">Liver</tissue>
    </source>
</reference>
<dbReference type="PANTHER" id="PTHR11905">
    <property type="entry name" value="ADAM A DISINTEGRIN AND METALLOPROTEASE DOMAIN"/>
    <property type="match status" value="1"/>
</dbReference>
<dbReference type="InterPro" id="IPR036436">
    <property type="entry name" value="Disintegrin_dom_sf"/>
</dbReference>
<proteinExistence type="predicted"/>
<dbReference type="GO" id="GO:0004222">
    <property type="term" value="F:metalloendopeptidase activity"/>
    <property type="evidence" value="ECO:0007669"/>
    <property type="project" value="InterPro"/>
</dbReference>
<dbReference type="PROSITE" id="PS50215">
    <property type="entry name" value="ADAM_MEPRO"/>
    <property type="match status" value="1"/>
</dbReference>
<dbReference type="GO" id="GO:0005886">
    <property type="term" value="C:plasma membrane"/>
    <property type="evidence" value="ECO:0007669"/>
    <property type="project" value="TreeGrafter"/>
</dbReference>
<dbReference type="GO" id="GO:0006508">
    <property type="term" value="P:proteolysis"/>
    <property type="evidence" value="ECO:0007669"/>
    <property type="project" value="InterPro"/>
</dbReference>
<dbReference type="InterPro" id="IPR001762">
    <property type="entry name" value="Disintegrin_dom"/>
</dbReference>
<dbReference type="Pfam" id="PF08516">
    <property type="entry name" value="ADAM_CR"/>
    <property type="match status" value="1"/>
</dbReference>
<dbReference type="GO" id="GO:0007155">
    <property type="term" value="P:cell adhesion"/>
    <property type="evidence" value="ECO:0007669"/>
    <property type="project" value="TreeGrafter"/>
</dbReference>
<evidence type="ECO:0000259" key="15">
    <source>
        <dbReference type="PROSITE" id="PS50214"/>
    </source>
</evidence>
<dbReference type="GO" id="GO:0008584">
    <property type="term" value="P:male gonad development"/>
    <property type="evidence" value="ECO:0007669"/>
    <property type="project" value="TreeGrafter"/>
</dbReference>
<evidence type="ECO:0000256" key="8">
    <source>
        <dbReference type="PROSITE-ProRule" id="PRU00068"/>
    </source>
</evidence>
<dbReference type="InterPro" id="IPR018358">
    <property type="entry name" value="Disintegrin_CS"/>
</dbReference>
<evidence type="ECO:0000256" key="12">
    <source>
        <dbReference type="SAM" id="Phobius"/>
    </source>
</evidence>
<evidence type="ECO:0000259" key="14">
    <source>
        <dbReference type="PROSITE" id="PS50026"/>
    </source>
</evidence>
<dbReference type="InterPro" id="IPR006586">
    <property type="entry name" value="ADAM_Cys-rich"/>
</dbReference>
<dbReference type="Proteomes" id="UP001108280">
    <property type="component" value="Chromosome 1"/>
</dbReference>
<evidence type="ECO:0000259" key="16">
    <source>
        <dbReference type="PROSITE" id="PS50215"/>
    </source>
</evidence>
<feature type="signal peptide" evidence="13">
    <location>
        <begin position="1"/>
        <end position="16"/>
    </location>
</feature>
<protein>
    <submittedName>
        <fullName evidence="18">Disintegrin and metalloproteinase domain-containing protein 5 isoform X2</fullName>
    </submittedName>
</protein>
<dbReference type="RefSeq" id="XP_027251196.1">
    <property type="nucleotide sequence ID" value="XM_027395395.1"/>
</dbReference>
<feature type="region of interest" description="Disordered" evidence="11">
    <location>
        <begin position="725"/>
        <end position="748"/>
    </location>
</feature>
<sequence length="780" mass="87231">MFLLLVLFTGLSGLQAGQNPQKTLLQTTVPEKISSPDVEKDPENHIVYLITIAGNPYFVHLIKQSLIAPAAVVYTYDKNGVQHSQPLSPLGSCTYNGYVAGFPNSLVTLSICPGLRGTIQFQNISYGIEPVEAVPGFVHVVYESTNENIEIPVLQDESYNWYNESQLESRSNAKKTQFVQLPPRYIEMDIVVDKHLFDYMGSDTKIVIQKVIQIISLVNTMFSKLKLTVVIHSIDIWSKENRISFPGDPKDLLIAFLNWKQDHKPQVVSYLLAFEKYPASIGALYPGNLCSAYFDGAVALYPKGLSLESYSVIVAQLLSIGMGLTYDSTDTCHCTGEVCLMTPKAIYFGGMKDFSTCSLDEFKYLSTGRDLGCLQDWPMERSFRRRPRRICGNGILEGNEQCDCGTLKNCTHRACCDPMSCRLKKNAICGSGECCKQDCTIKPINTLCRKPVDECDFEEYCNGNLSYCGPNTYSRDGQYCDSGGAFCYHGSCQTTDRQCIALLGKGVRGAPFWCFEEMNSRGDRFGNCVSQLCKFQNVLCGKLVCTWPFKKLVNLANMSAAYTHVQDNICVSLYKGGRIPKQTMTTYSTIEDRDETFVEDGVICGPDMFCMSTVCREMRFLSDFKSCDATRDCNDHGVCNNYHHCHCDKGFNPPNCEKMSGQFGSIDDGHSYPVQGKSYKRQQSNGIFSKQQLQLIFYISIPAVIIITAIFIKQSKLRQLCDREGSESNRSMTEDSGTLSKLTTSKGRNGESKLCRHAYVYRNGESKLTFMKFSGDRTAP</sequence>
<dbReference type="InterPro" id="IPR001590">
    <property type="entry name" value="Peptidase_M12B"/>
</dbReference>
<evidence type="ECO:0000256" key="9">
    <source>
        <dbReference type="PROSITE-ProRule" id="PRU00076"/>
    </source>
</evidence>
<feature type="disulfide bond" evidence="10">
    <location>
        <begin position="334"/>
        <end position="339"/>
    </location>
</feature>
<dbReference type="Pfam" id="PF00200">
    <property type="entry name" value="Disintegrin"/>
    <property type="match status" value="1"/>
</dbReference>
<comment type="subunit">
    <text evidence="7">Interacts with TEX101.</text>
</comment>
<dbReference type="OrthoDB" id="5951731at2759"/>
<dbReference type="Gene3D" id="4.10.70.10">
    <property type="entry name" value="Disintegrin domain"/>
    <property type="match status" value="1"/>
</dbReference>
<keyword evidence="18" id="KW-0482">Metalloprotease</keyword>
<comment type="subcellular location">
    <subcellularLocation>
        <location evidence="1">Membrane</location>
        <topology evidence="1">Single-pass type I membrane protein</topology>
    </subcellularLocation>
</comment>
<evidence type="ECO:0000313" key="18">
    <source>
        <dbReference type="RefSeq" id="XP_027251196.1"/>
    </source>
</evidence>
<dbReference type="InterPro" id="IPR034027">
    <property type="entry name" value="Reprolysin_adamalysin"/>
</dbReference>
<accession>A0A9J7F5S0</accession>
<dbReference type="Pfam" id="PF01562">
    <property type="entry name" value="Pep_M12B_propep"/>
    <property type="match status" value="1"/>
</dbReference>
<dbReference type="GO" id="GO:0007339">
    <property type="term" value="P:binding of sperm to zona pellucida"/>
    <property type="evidence" value="ECO:0007669"/>
    <property type="project" value="TreeGrafter"/>
</dbReference>
<dbReference type="SMART" id="SM00050">
    <property type="entry name" value="DISIN"/>
    <property type="match status" value="1"/>
</dbReference>
<evidence type="ECO:0000256" key="3">
    <source>
        <dbReference type="ARBA" id="ARBA00022692"/>
    </source>
</evidence>
<dbReference type="SUPFAM" id="SSF57552">
    <property type="entry name" value="Blood coagulation inhibitor (disintegrin)"/>
    <property type="match status" value="1"/>
</dbReference>
<evidence type="ECO:0000256" key="2">
    <source>
        <dbReference type="ARBA" id="ARBA00022536"/>
    </source>
</evidence>
<evidence type="ECO:0000256" key="4">
    <source>
        <dbReference type="ARBA" id="ARBA00022989"/>
    </source>
</evidence>
<feature type="disulfide bond" evidence="8">
    <location>
        <begin position="448"/>
        <end position="468"/>
    </location>
</feature>
<dbReference type="SUPFAM" id="SSF55486">
    <property type="entry name" value="Metalloproteases ('zincins'), catalytic domain"/>
    <property type="match status" value="1"/>
</dbReference>
<reference evidence="17" key="1">
    <citation type="journal article" date="2018" name="Biotechnol. Bioeng.">
        <title>A reference genome of the Chinese hamster based on a hybrid assembly strategy.</title>
        <authorList>
            <person name="Rupp O."/>
            <person name="MacDonald M.L."/>
            <person name="Li S."/>
            <person name="Dhiman H."/>
            <person name="Polson S."/>
            <person name="Griep S."/>
            <person name="Heffner K."/>
            <person name="Hernandez I."/>
            <person name="Brinkrolf K."/>
            <person name="Jadhav V."/>
            <person name="Samoudi M."/>
            <person name="Hao H."/>
            <person name="Kingham B."/>
            <person name="Goesmann A."/>
            <person name="Betenbaugh M.J."/>
            <person name="Lewis N.E."/>
            <person name="Borth N."/>
            <person name="Lee K.H."/>
        </authorList>
    </citation>
    <scope>NUCLEOTIDE SEQUENCE [LARGE SCALE GENOMIC DNA]</scope>
    <source>
        <strain evidence="17">17A/GY</strain>
    </source>
</reference>
<keyword evidence="2 9" id="KW-0245">EGF-like domain</keyword>
<feature type="transmembrane region" description="Helical" evidence="12">
    <location>
        <begin position="695"/>
        <end position="712"/>
    </location>
</feature>
<dbReference type="CDD" id="cd04269">
    <property type="entry name" value="ZnMc_adamalysin_II_like"/>
    <property type="match status" value="1"/>
</dbReference>
<dbReference type="FunFam" id="4.10.70.10:FF:000001">
    <property type="entry name" value="Disintegrin and metalloproteinase domain-containing protein 22"/>
    <property type="match status" value="1"/>
</dbReference>
<dbReference type="InterPro" id="IPR000742">
    <property type="entry name" value="EGF"/>
</dbReference>
<evidence type="ECO:0000256" key="5">
    <source>
        <dbReference type="ARBA" id="ARBA00023136"/>
    </source>
</evidence>
<keyword evidence="18" id="KW-0645">Protease</keyword>
<dbReference type="SMART" id="SM00608">
    <property type="entry name" value="ACR"/>
    <property type="match status" value="1"/>
</dbReference>
<dbReference type="PANTHER" id="PTHR11905:SF28">
    <property type="entry name" value="DISINTEGRIN AND METALLOPROTEINASE DOMAIN-CONTAINING PROTEIN 5"/>
    <property type="match status" value="1"/>
</dbReference>
<feature type="disulfide bond" evidence="9">
    <location>
        <begin position="647"/>
        <end position="656"/>
    </location>
</feature>
<evidence type="ECO:0000256" key="13">
    <source>
        <dbReference type="SAM" id="SignalP"/>
    </source>
</evidence>
<evidence type="ECO:0000256" key="7">
    <source>
        <dbReference type="ARBA" id="ARBA00038664"/>
    </source>
</evidence>
<dbReference type="InterPro" id="IPR024079">
    <property type="entry name" value="MetalloPept_cat_dom_sf"/>
</dbReference>
<keyword evidence="4 12" id="KW-1133">Transmembrane helix</keyword>
<dbReference type="GeneID" id="100755245"/>
<evidence type="ECO:0000313" key="17">
    <source>
        <dbReference type="Proteomes" id="UP001108280"/>
    </source>
</evidence>
<keyword evidence="5 12" id="KW-0472">Membrane</keyword>
<feature type="domain" description="Disintegrin" evidence="15">
    <location>
        <begin position="388"/>
        <end position="476"/>
    </location>
</feature>
<comment type="caution">
    <text evidence="9">Lacks conserved residue(s) required for the propagation of feature annotation.</text>
</comment>
<gene>
    <name evidence="18" type="primary">LOC100755245</name>
</gene>
<evidence type="ECO:0000256" key="1">
    <source>
        <dbReference type="ARBA" id="ARBA00004479"/>
    </source>
</evidence>
<dbReference type="Pfam" id="PF01421">
    <property type="entry name" value="Reprolysin"/>
    <property type="match status" value="1"/>
</dbReference>
<dbReference type="PROSITE" id="PS00427">
    <property type="entry name" value="DISINTEGRIN_1"/>
    <property type="match status" value="1"/>
</dbReference>
<feature type="domain" description="Peptidase M12B" evidence="16">
    <location>
        <begin position="184"/>
        <end position="378"/>
    </location>
</feature>
<dbReference type="AlphaFoldDB" id="A0A9J7F5S0"/>
<feature type="chain" id="PRO_5039920043" evidence="13">
    <location>
        <begin position="17"/>
        <end position="780"/>
    </location>
</feature>
<dbReference type="PROSITE" id="PS50214">
    <property type="entry name" value="DISINTEGRIN_2"/>
    <property type="match status" value="1"/>
</dbReference>
<keyword evidence="18" id="KW-0378">Hydrolase</keyword>
<feature type="compositionally biased region" description="Polar residues" evidence="11">
    <location>
        <begin position="728"/>
        <end position="747"/>
    </location>
</feature>
<dbReference type="KEGG" id="cge:100755245"/>
<dbReference type="InterPro" id="IPR002870">
    <property type="entry name" value="Peptidase_M12B_N"/>
</dbReference>
<feature type="domain" description="EGF-like" evidence="14">
    <location>
        <begin position="623"/>
        <end position="657"/>
    </location>
</feature>
<reference evidence="17" key="2">
    <citation type="journal article" date="2020" name="Biotechnol. Bioeng.">
        <title>Chromosome-scale scaffolds for the Chinese hamster reference genome assembly to facilitate the study of the CHO epigenome.</title>
        <authorList>
            <person name="Hilliard W."/>
            <person name="MacDonald M."/>
            <person name="Lee K.H."/>
        </authorList>
    </citation>
    <scope>NUCLEOTIDE SEQUENCE [LARGE SCALE GENOMIC DNA]</scope>
    <source>
        <strain evidence="17">17A/GY</strain>
    </source>
</reference>
<evidence type="ECO:0000256" key="6">
    <source>
        <dbReference type="ARBA" id="ARBA00023157"/>
    </source>
</evidence>
<evidence type="ECO:0000256" key="10">
    <source>
        <dbReference type="PROSITE-ProRule" id="PRU00276"/>
    </source>
</evidence>
<dbReference type="PROSITE" id="PS50026">
    <property type="entry name" value="EGF_3"/>
    <property type="match status" value="1"/>
</dbReference>
<evidence type="ECO:0000256" key="11">
    <source>
        <dbReference type="SAM" id="MobiDB-lite"/>
    </source>
</evidence>
<keyword evidence="3 12" id="KW-0812">Transmembrane</keyword>
<keyword evidence="13" id="KW-0732">Signal</keyword>
<keyword evidence="6 9" id="KW-1015">Disulfide bond</keyword>
<organism evidence="17 18">
    <name type="scientific">Cricetulus griseus</name>
    <name type="common">Chinese hamster</name>
    <name type="synonym">Cricetulus barabensis griseus</name>
    <dbReference type="NCBI Taxonomy" id="10029"/>
    <lineage>
        <taxon>Eukaryota</taxon>
        <taxon>Metazoa</taxon>
        <taxon>Chordata</taxon>
        <taxon>Craniata</taxon>
        <taxon>Vertebrata</taxon>
        <taxon>Euteleostomi</taxon>
        <taxon>Mammalia</taxon>
        <taxon>Eutheria</taxon>
        <taxon>Euarchontoglires</taxon>
        <taxon>Glires</taxon>
        <taxon>Rodentia</taxon>
        <taxon>Myomorpha</taxon>
        <taxon>Muroidea</taxon>
        <taxon>Cricetidae</taxon>
        <taxon>Cricetinae</taxon>
        <taxon>Cricetulus</taxon>
    </lineage>
</organism>
<keyword evidence="17" id="KW-1185">Reference proteome</keyword>
<name>A0A9J7F5S0_CRIGR</name>